<keyword evidence="1" id="KW-0472">Membrane</keyword>
<evidence type="ECO:0000256" key="1">
    <source>
        <dbReference type="SAM" id="Phobius"/>
    </source>
</evidence>
<evidence type="ECO:0000313" key="3">
    <source>
        <dbReference type="Proteomes" id="UP000320801"/>
    </source>
</evidence>
<dbReference type="RefSeq" id="WP_141483652.1">
    <property type="nucleotide sequence ID" value="NZ_SMDN01000002.1"/>
</dbReference>
<proteinExistence type="predicted"/>
<accession>A0A507SQJ3</accession>
<dbReference type="Proteomes" id="UP000320801">
    <property type="component" value="Unassembled WGS sequence"/>
</dbReference>
<protein>
    <submittedName>
        <fullName evidence="2">Uncharacterized protein</fullName>
    </submittedName>
</protein>
<feature type="transmembrane region" description="Helical" evidence="1">
    <location>
        <begin position="20"/>
        <end position="47"/>
    </location>
</feature>
<comment type="caution">
    <text evidence="2">The sequence shown here is derived from an EMBL/GenBank/DDBJ whole genome shotgun (WGS) entry which is preliminary data.</text>
</comment>
<keyword evidence="1" id="KW-0812">Transmembrane</keyword>
<feature type="transmembrane region" description="Helical" evidence="1">
    <location>
        <begin position="131"/>
        <end position="151"/>
    </location>
</feature>
<evidence type="ECO:0000313" key="2">
    <source>
        <dbReference type="EMBL" id="TQC54070.1"/>
    </source>
</evidence>
<gene>
    <name evidence="2" type="ORF">E1I18_00495</name>
</gene>
<dbReference type="AlphaFoldDB" id="A0A507SQJ3"/>
<feature type="transmembrane region" description="Helical" evidence="1">
    <location>
        <begin position="62"/>
        <end position="95"/>
    </location>
</feature>
<name>A0A507SQJ3_9BACT</name>
<reference evidence="2 3" key="1">
    <citation type="submission" date="2019-03" db="EMBL/GenBank/DDBJ databases">
        <title>Characterization of a novel Mycoplasma cynos real-time PCR assay.</title>
        <authorList>
            <person name="Tallmadge R.L."/>
            <person name="Mitchell P.K."/>
            <person name="Goodman L."/>
        </authorList>
    </citation>
    <scope>NUCLEOTIDE SEQUENCE [LARGE SCALE GENOMIC DNA]</scope>
    <source>
        <strain evidence="2 3">1642</strain>
    </source>
</reference>
<feature type="transmembrane region" description="Helical" evidence="1">
    <location>
        <begin position="107"/>
        <end position="125"/>
    </location>
</feature>
<sequence length="161" mass="17590">MNEQTQKEKDIASAKKSSALIIAIGAIGFILLFISIFAFLSLIYGFYRLADNRILDTDSTALWFGIIGSTYILIPLAVILNFVILGLSITSLVICISLAQRYKKHEVLLITGPSLLLGGQVLSWIPFLGFVFMLVALVGWILSIVVISQLLKELNTTSPSA</sequence>
<organism evidence="2 3">
    <name type="scientific">Mycoplasmopsis mucosicanis</name>
    <dbReference type="NCBI Taxonomy" id="458208"/>
    <lineage>
        <taxon>Bacteria</taxon>
        <taxon>Bacillati</taxon>
        <taxon>Mycoplasmatota</taxon>
        <taxon>Mycoplasmoidales</taxon>
        <taxon>Metamycoplasmataceae</taxon>
        <taxon>Mycoplasmopsis</taxon>
    </lineage>
</organism>
<keyword evidence="3" id="KW-1185">Reference proteome</keyword>
<keyword evidence="1" id="KW-1133">Transmembrane helix</keyword>
<dbReference type="EMBL" id="SMDN01000002">
    <property type="protein sequence ID" value="TQC54070.1"/>
    <property type="molecule type" value="Genomic_DNA"/>
</dbReference>